<proteinExistence type="predicted"/>
<organism evidence="1 2">
    <name type="scientific">Racocetra persica</name>
    <dbReference type="NCBI Taxonomy" id="160502"/>
    <lineage>
        <taxon>Eukaryota</taxon>
        <taxon>Fungi</taxon>
        <taxon>Fungi incertae sedis</taxon>
        <taxon>Mucoromycota</taxon>
        <taxon>Glomeromycotina</taxon>
        <taxon>Glomeromycetes</taxon>
        <taxon>Diversisporales</taxon>
        <taxon>Gigasporaceae</taxon>
        <taxon>Racocetra</taxon>
    </lineage>
</organism>
<evidence type="ECO:0000313" key="2">
    <source>
        <dbReference type="Proteomes" id="UP000789920"/>
    </source>
</evidence>
<protein>
    <submittedName>
        <fullName evidence="1">19992_t:CDS:1</fullName>
    </submittedName>
</protein>
<reference evidence="1" key="1">
    <citation type="submission" date="2021-06" db="EMBL/GenBank/DDBJ databases">
        <authorList>
            <person name="Kallberg Y."/>
            <person name="Tangrot J."/>
            <person name="Rosling A."/>
        </authorList>
    </citation>
    <scope>NUCLEOTIDE SEQUENCE</scope>
    <source>
        <strain evidence="1">MA461A</strain>
    </source>
</reference>
<accession>A0ACA9L9W2</accession>
<dbReference type="EMBL" id="CAJVQC010002801">
    <property type="protein sequence ID" value="CAG8517490.1"/>
    <property type="molecule type" value="Genomic_DNA"/>
</dbReference>
<sequence>MLKCSFCKKTFEDRQALGNHIKKYLDDSDDDSSFPSQSISQDSFEATTHVLVERNMSDKQNISEKTEDIELFSCTSDSQGSSTTDNESVVSDLSDVTDIDISEYDEYNDLLSGIPKGLEDIYQEFPLEEYAEFLHIIT</sequence>
<dbReference type="Proteomes" id="UP000789920">
    <property type="component" value="Unassembled WGS sequence"/>
</dbReference>
<evidence type="ECO:0000313" key="1">
    <source>
        <dbReference type="EMBL" id="CAG8517490.1"/>
    </source>
</evidence>
<name>A0ACA9L9W2_9GLOM</name>
<keyword evidence="2" id="KW-1185">Reference proteome</keyword>
<comment type="caution">
    <text evidence="1">The sequence shown here is derived from an EMBL/GenBank/DDBJ whole genome shotgun (WGS) entry which is preliminary data.</text>
</comment>
<gene>
    <name evidence="1" type="ORF">RPERSI_LOCUS2544</name>
</gene>